<dbReference type="PROSITE" id="PS50985">
    <property type="entry name" value="GRAS"/>
    <property type="match status" value="1"/>
</dbReference>
<keyword evidence="2" id="KW-0805">Transcription regulation</keyword>
<dbReference type="Proteomes" id="UP001189624">
    <property type="component" value="Chromosome 2"/>
</dbReference>
<dbReference type="GO" id="GO:0005634">
    <property type="term" value="C:nucleus"/>
    <property type="evidence" value="ECO:0007669"/>
    <property type="project" value="UniProtKB-SubCell"/>
</dbReference>
<evidence type="ECO:0008006" key="9">
    <source>
        <dbReference type="Google" id="ProtNLM"/>
    </source>
</evidence>
<feature type="region of interest" description="Disordered" evidence="6">
    <location>
        <begin position="299"/>
        <end position="323"/>
    </location>
</feature>
<dbReference type="InterPro" id="IPR005202">
    <property type="entry name" value="TF_GRAS"/>
</dbReference>
<feature type="region of interest" description="VHIID" evidence="5">
    <location>
        <begin position="409"/>
        <end position="474"/>
    </location>
</feature>
<comment type="similarity">
    <text evidence="5">Belongs to the GRAS family.</text>
</comment>
<feature type="region of interest" description="SAW" evidence="5">
    <location>
        <begin position="630"/>
        <end position="704"/>
    </location>
</feature>
<dbReference type="AlphaFoldDB" id="A0AA86RWX8"/>
<protein>
    <recommendedName>
        <fullName evidence="9">Scarecrow-like protein 14</fullName>
    </recommendedName>
</protein>
<dbReference type="Gramene" id="rna-AYBTSS11_LOCUS6180">
    <property type="protein sequence ID" value="CAJ1933136.1"/>
    <property type="gene ID" value="gene-AYBTSS11_LOCUS6180"/>
</dbReference>
<keyword evidence="3" id="KW-0804">Transcription</keyword>
<comment type="caution">
    <text evidence="5">Lacks conserved residue(s) required for the propagation of feature annotation.</text>
</comment>
<sequence>MMEVMCMVKLVIKILKLERAATYVAVCYFQKAISVLGIRMDPNFPVVDLFDEEEGISYPSDSLGFATMDPSLEDNDFSETAKFINQILMEENVQQNPFYDSLTLQVTEKSFYDALIGNLPLSPNQHALALSPEGETTTSNYNNSSSDENFPSPDFVSVSASAFQFNPQTLSQPPSFTVSHGFSDLDSSIAKFLAQNMFNDADSVSQFRRGLEEATKFLPSGPMLVTGLQSNGEESINTFGDNSCGWKSRKNHEREERNTIEEGRSSKQSALSLVDESDISDAIDQVFLTVENVCSKHNSLQSGAVKDKERDGGKGRSKKQGTKKETVDLRNLLLMCAQSVYANDSRAATELLKQIRQHSSPFGDASQRVAHYFANGLDARLVGAGSGAHGIFSFLSSKRITAAEFLKAYQVFLSSTPFKKFTYFFANKMIMKAAAKSETIHIIDFGILYGFQWPILINFLSKRDGGPPKLRITGIEFPQPGFRPTEKNEETGHRLANYCQRYKVPFEYHAIASRNWETIQVEALKIESNEIVVVNCHMRFEHLLDESTVEVNSPRNAVLHLIRKINPDIFTHIIINGSYDAPFFTTRFREALFHYSAIYDMFDIVIPRENDWRLTIEGEILGREAMNVIACEGSDRVHRPETYKQWQVRNTRAGFKQLPLDEDLLAKFRIKLKEYHRDFVFDEDNNWMLQGWKGRIFNASTCWVPA</sequence>
<feature type="compositionally biased region" description="Basic and acidic residues" evidence="6">
    <location>
        <begin position="252"/>
        <end position="265"/>
    </location>
</feature>
<feature type="region of interest" description="Leucine repeat II (LRII)" evidence="5">
    <location>
        <begin position="490"/>
        <end position="522"/>
    </location>
</feature>
<gene>
    <name evidence="7" type="ORF">AYBTSS11_LOCUS6180</name>
</gene>
<dbReference type="PANTHER" id="PTHR31636">
    <property type="entry name" value="OSJNBA0084A10.13 PROTEIN-RELATED"/>
    <property type="match status" value="1"/>
</dbReference>
<evidence type="ECO:0000256" key="3">
    <source>
        <dbReference type="ARBA" id="ARBA00023163"/>
    </source>
</evidence>
<dbReference type="Pfam" id="PF03514">
    <property type="entry name" value="GRAS"/>
    <property type="match status" value="1"/>
</dbReference>
<feature type="region of interest" description="Disordered" evidence="6">
    <location>
        <begin position="247"/>
        <end position="271"/>
    </location>
</feature>
<comment type="subcellular location">
    <subcellularLocation>
        <location evidence="1">Nucleus</location>
    </subcellularLocation>
</comment>
<evidence type="ECO:0000256" key="1">
    <source>
        <dbReference type="ARBA" id="ARBA00004123"/>
    </source>
</evidence>
<keyword evidence="4" id="KW-0539">Nucleus</keyword>
<feature type="short sequence motif" description="VHIID" evidence="5">
    <location>
        <begin position="440"/>
        <end position="444"/>
    </location>
</feature>
<evidence type="ECO:0000313" key="7">
    <source>
        <dbReference type="EMBL" id="CAJ1933136.1"/>
    </source>
</evidence>
<name>A0AA86RWX8_9FABA</name>
<evidence type="ECO:0000313" key="8">
    <source>
        <dbReference type="Proteomes" id="UP001189624"/>
    </source>
</evidence>
<evidence type="ECO:0000256" key="2">
    <source>
        <dbReference type="ARBA" id="ARBA00023015"/>
    </source>
</evidence>
<reference evidence="7" key="1">
    <citation type="submission" date="2023-10" db="EMBL/GenBank/DDBJ databases">
        <authorList>
            <person name="Domelevo Entfellner J.-B."/>
        </authorList>
    </citation>
    <scope>NUCLEOTIDE SEQUENCE</scope>
</reference>
<accession>A0AA86RWX8</accession>
<evidence type="ECO:0000256" key="5">
    <source>
        <dbReference type="PROSITE-ProRule" id="PRU01191"/>
    </source>
</evidence>
<feature type="compositionally biased region" description="Basic and acidic residues" evidence="6">
    <location>
        <begin position="305"/>
        <end position="314"/>
    </location>
</feature>
<evidence type="ECO:0000256" key="4">
    <source>
        <dbReference type="ARBA" id="ARBA00023242"/>
    </source>
</evidence>
<evidence type="ECO:0000256" key="6">
    <source>
        <dbReference type="SAM" id="MobiDB-lite"/>
    </source>
</evidence>
<dbReference type="EMBL" id="OY731399">
    <property type="protein sequence ID" value="CAJ1933136.1"/>
    <property type="molecule type" value="Genomic_DNA"/>
</dbReference>
<proteinExistence type="inferred from homology"/>
<organism evidence="7 8">
    <name type="scientific">Sphenostylis stenocarpa</name>
    <dbReference type="NCBI Taxonomy" id="92480"/>
    <lineage>
        <taxon>Eukaryota</taxon>
        <taxon>Viridiplantae</taxon>
        <taxon>Streptophyta</taxon>
        <taxon>Embryophyta</taxon>
        <taxon>Tracheophyta</taxon>
        <taxon>Spermatophyta</taxon>
        <taxon>Magnoliopsida</taxon>
        <taxon>eudicotyledons</taxon>
        <taxon>Gunneridae</taxon>
        <taxon>Pentapetalae</taxon>
        <taxon>rosids</taxon>
        <taxon>fabids</taxon>
        <taxon>Fabales</taxon>
        <taxon>Fabaceae</taxon>
        <taxon>Papilionoideae</taxon>
        <taxon>50 kb inversion clade</taxon>
        <taxon>NPAAA clade</taxon>
        <taxon>indigoferoid/millettioid clade</taxon>
        <taxon>Phaseoleae</taxon>
        <taxon>Sphenostylis</taxon>
    </lineage>
</organism>
<keyword evidence="8" id="KW-1185">Reference proteome</keyword>